<dbReference type="Pfam" id="PF00986">
    <property type="entry name" value="DNA_gyraseB_C"/>
    <property type="match status" value="1"/>
</dbReference>
<comment type="cofactor">
    <cofactor evidence="11">
        <name>Mg(2+)</name>
        <dbReference type="ChEBI" id="CHEBI:18420"/>
    </cofactor>
    <cofactor evidence="11">
        <name>Mn(2+)</name>
        <dbReference type="ChEBI" id="CHEBI:29035"/>
    </cofactor>
    <cofactor evidence="11">
        <name>Ca(2+)</name>
        <dbReference type="ChEBI" id="CHEBI:29108"/>
    </cofactor>
    <text evidence="11">Binds two Mg(2+) per subunit. The magnesium ions form salt bridges with both the protein and the DNA. Can also accept other divalent metal cations, such as Mn(2+) or Ca(2+).</text>
</comment>
<dbReference type="PANTHER" id="PTHR45866:SF1">
    <property type="entry name" value="DNA GYRASE SUBUNIT B, MITOCHONDRIAL"/>
    <property type="match status" value="1"/>
</dbReference>
<comment type="subcellular location">
    <subcellularLocation>
        <location evidence="11">Cytoplasm</location>
    </subcellularLocation>
</comment>
<dbReference type="InterPro" id="IPR036890">
    <property type="entry name" value="HATPase_C_sf"/>
</dbReference>
<proteinExistence type="inferred from homology"/>
<dbReference type="InterPro" id="IPR006171">
    <property type="entry name" value="TOPRIM_dom"/>
</dbReference>
<evidence type="ECO:0000256" key="1">
    <source>
        <dbReference type="ARBA" id="ARBA00000185"/>
    </source>
</evidence>
<dbReference type="RefSeq" id="WP_313833355.1">
    <property type="nucleotide sequence ID" value="NZ_JAQOUE010000001.1"/>
</dbReference>
<feature type="binding site" evidence="11">
    <location>
        <position position="538"/>
    </location>
    <ligand>
        <name>Mg(2+)</name>
        <dbReference type="ChEBI" id="CHEBI:18420"/>
        <label>2</label>
    </ligand>
</feature>
<keyword evidence="9" id="KW-0238">DNA-binding</keyword>
<dbReference type="InterPro" id="IPR000565">
    <property type="entry name" value="Topo_IIA_B"/>
</dbReference>
<comment type="miscellaneous">
    <text evidence="11">Few gyrases are as efficient as E.coli at forming negative supercoils. Not all organisms have 2 type II topoisomerases; in organisms with a single type II topoisomerase this enzyme also has to decatenate newly replicated chromosomes.</text>
</comment>
<dbReference type="CDD" id="cd00822">
    <property type="entry name" value="TopoII_Trans_DNA_gyrase"/>
    <property type="match status" value="1"/>
</dbReference>
<evidence type="ECO:0000313" key="15">
    <source>
        <dbReference type="Proteomes" id="UP001250932"/>
    </source>
</evidence>
<feature type="site" description="Interaction with DNA" evidence="11">
    <location>
        <position position="475"/>
    </location>
</feature>
<dbReference type="InterPro" id="IPR011557">
    <property type="entry name" value="GyrB"/>
</dbReference>
<keyword evidence="4 11" id="KW-0479">Metal-binding</keyword>
<feature type="site" description="Interaction with DNA" evidence="11">
    <location>
        <position position="478"/>
    </location>
</feature>
<comment type="caution">
    <text evidence="14">The sequence shown here is derived from an EMBL/GenBank/DDBJ whole genome shotgun (WGS) entry which is preliminary data.</text>
</comment>
<keyword evidence="5 11" id="KW-0547">Nucleotide-binding</keyword>
<evidence type="ECO:0000256" key="9">
    <source>
        <dbReference type="ARBA" id="ARBA00023125"/>
    </source>
</evidence>
<dbReference type="NCBIfam" id="NF004189">
    <property type="entry name" value="PRK05644.1"/>
    <property type="match status" value="1"/>
</dbReference>
<dbReference type="SUPFAM" id="SSF56719">
    <property type="entry name" value="Type II DNA topoisomerase"/>
    <property type="match status" value="1"/>
</dbReference>
<keyword evidence="7 11" id="KW-0460">Magnesium</keyword>
<dbReference type="InterPro" id="IPR049353">
    <property type="entry name" value="GyrB_hook"/>
</dbReference>
<comment type="catalytic activity">
    <reaction evidence="1 11">
        <text>ATP-dependent breakage, passage and rejoining of double-stranded DNA.</text>
        <dbReference type="EC" id="5.6.2.2"/>
    </reaction>
</comment>
<dbReference type="Proteomes" id="UP001250932">
    <property type="component" value="Unassembled WGS sequence"/>
</dbReference>
<dbReference type="InterPro" id="IPR014721">
    <property type="entry name" value="Ribsml_uS5_D2-typ_fold_subgr"/>
</dbReference>
<dbReference type="InterPro" id="IPR041423">
    <property type="entry name" value="GyrB_insert"/>
</dbReference>
<dbReference type="InterPro" id="IPR013506">
    <property type="entry name" value="Topo_IIA_bsu_dom2"/>
</dbReference>
<dbReference type="PANTHER" id="PTHR45866">
    <property type="entry name" value="DNA GYRASE/TOPOISOMERASE SUBUNIT B"/>
    <property type="match status" value="1"/>
</dbReference>
<dbReference type="InterPro" id="IPR013760">
    <property type="entry name" value="Topo_IIA-like_dom_sf"/>
</dbReference>
<gene>
    <name evidence="11 14" type="primary">gyrB</name>
    <name evidence="14" type="ORF">PPG34_11045</name>
</gene>
<dbReference type="Pfam" id="PF18053">
    <property type="entry name" value="GyrB_insert"/>
    <property type="match status" value="1"/>
</dbReference>
<evidence type="ECO:0000256" key="5">
    <source>
        <dbReference type="ARBA" id="ARBA00022741"/>
    </source>
</evidence>
<organism evidence="14 15">
    <name type="scientific">Candidatus Nitronereus thalassa</name>
    <dbReference type="NCBI Taxonomy" id="3020898"/>
    <lineage>
        <taxon>Bacteria</taxon>
        <taxon>Pseudomonadati</taxon>
        <taxon>Nitrospirota</taxon>
        <taxon>Nitrospiria</taxon>
        <taxon>Nitrospirales</taxon>
        <taxon>Nitrospiraceae</taxon>
        <taxon>Candidatus Nitronereus</taxon>
    </lineage>
</organism>
<dbReference type="InterPro" id="IPR003594">
    <property type="entry name" value="HATPase_dom"/>
</dbReference>
<accession>A0ABU3K931</accession>
<protein>
    <recommendedName>
        <fullName evidence="11">DNA gyrase subunit B</fullName>
        <ecNumber evidence="11">5.6.2.2</ecNumber>
    </recommendedName>
</protein>
<dbReference type="InterPro" id="IPR034160">
    <property type="entry name" value="TOPRIM_GyrB"/>
</dbReference>
<dbReference type="InterPro" id="IPR020568">
    <property type="entry name" value="Ribosomal_Su5_D2-typ_SF"/>
</dbReference>
<feature type="binding site" evidence="11">
    <location>
        <position position="536"/>
    </location>
    <ligand>
        <name>Mg(2+)</name>
        <dbReference type="ChEBI" id="CHEBI:18420"/>
        <label>2</label>
    </ligand>
</feature>
<evidence type="ECO:0000256" key="11">
    <source>
        <dbReference type="HAMAP-Rule" id="MF_01898"/>
    </source>
</evidence>
<evidence type="ECO:0000256" key="7">
    <source>
        <dbReference type="ARBA" id="ARBA00022842"/>
    </source>
</evidence>
<keyword evidence="8 11" id="KW-0799">Topoisomerase</keyword>
<dbReference type="InterPro" id="IPR002288">
    <property type="entry name" value="DNA_gyrase_B_C"/>
</dbReference>
<dbReference type="CDD" id="cd16928">
    <property type="entry name" value="HATPase_GyrB-like"/>
    <property type="match status" value="1"/>
</dbReference>
<sequence length="842" mass="93141">MLPDERNTPGPPAEAPVTPPSQKSESSAESKGGYGAEQIRVLEGLEAVQKRPAMYIGSTGVDGLHHLVYEVVDNSVDEHMAGYGESIEVTLEIDGSVTVIDNGRGIPTGMHPTQKKSAAEVALTVLHAGGKFEQGAYTVSGGLHGVGISVVNALSEWLELEIWQDGQVFTQEYERGKPKAPLVVAGVTKKRGTKITFKPDANIFETVDCSFDVLAQRLRELAFLNKGLSIALSDRRTQKEQVFCYVGGIVSFVEHLNEAKTPLHKPIFIEVEKTDVILEVALQYNDSYAENLFSFANNINTREGGTHLIGLKAALTRTINNYANANDLLKKDTESLTGDDVREGLTAVISVKVRHPQFEGQTKAKLGNSEVKGIVEAAVNEGLGNYFEENPAVAKKIIGKSIDAARAREAARKAKDLIRRKSALDGGSLPGKLADCSEKDPALSELYLVEGDSAGGSAKQGRDRRFQAILPLKGKILNVEKARFDKMLSSEEIRTLIMALGTGIGRKREDSEKGKDDKEAFDITRTRYHKIILMTDADVDGSHIRTLLLTFLFRQMHELFDHGYIYIAQPPLFKVKKGKAERYLKDEHALNEYLAEQAVQEVALFVKAEEAFMNGPTLLPMLKRLIDFEGLLARFTQKQRELGLIRVFVDEPTLGRDLLKNTEAVQDLIARAKERLTLVYPKGQVSVDIREDEEHQSNKIFCRVQTNGMTSTLEVNHDLVGSADFRELQKLAPSAIGLGAPPFRIKIGEEETGYPATDQLVRAILDAGKKGLNLQRYKGLGEMNPTQLWETTMNPQTRSLLQVKLEDMTGVDEIFTILMGDEVEPRRNFIQQHALEVRNLDV</sequence>
<feature type="region of interest" description="Disordered" evidence="12">
    <location>
        <begin position="1"/>
        <end position="35"/>
    </location>
</feature>
<dbReference type="InterPro" id="IPR001241">
    <property type="entry name" value="Topo_IIA"/>
</dbReference>
<dbReference type="SMART" id="SM00433">
    <property type="entry name" value="TOP2c"/>
    <property type="match status" value="1"/>
</dbReference>
<dbReference type="Gene3D" id="3.40.50.670">
    <property type="match status" value="2"/>
</dbReference>
<keyword evidence="3 11" id="KW-0963">Cytoplasm</keyword>
<comment type="subunit">
    <text evidence="11">Heterotetramer, composed of two GyrA and two GyrB chains. In the heterotetramer, GyrA contains the active site tyrosine that forms a transient covalent intermediate with DNA, while GyrB binds cofactors and catalyzes ATP hydrolysis.</text>
</comment>
<dbReference type="PRINTS" id="PR00418">
    <property type="entry name" value="TPI2FAMILY"/>
</dbReference>
<dbReference type="InterPro" id="IPR018522">
    <property type="entry name" value="TopoIIA_CS"/>
</dbReference>
<dbReference type="Pfam" id="PF01751">
    <property type="entry name" value="Toprim"/>
    <property type="match status" value="1"/>
</dbReference>
<dbReference type="PROSITE" id="PS50880">
    <property type="entry name" value="TOPRIM"/>
    <property type="match status" value="1"/>
</dbReference>
<reference evidence="14 15" key="1">
    <citation type="journal article" date="2023" name="ISME J.">
        <title>Cultivation and genomic characterization of novel and ubiquitous marine nitrite-oxidizing bacteria from the Nitrospirales.</title>
        <authorList>
            <person name="Mueller A.J."/>
            <person name="Daebeler A."/>
            <person name="Herbold C.W."/>
            <person name="Kirkegaard R.H."/>
            <person name="Daims H."/>
        </authorList>
    </citation>
    <scope>NUCLEOTIDE SEQUENCE [LARGE SCALE GENOMIC DNA]</scope>
    <source>
        <strain evidence="14 15">EB</strain>
    </source>
</reference>
<dbReference type="NCBIfam" id="NF011501">
    <property type="entry name" value="PRK14939.1"/>
    <property type="match status" value="1"/>
</dbReference>
<feature type="compositionally biased region" description="Pro residues" evidence="12">
    <location>
        <begin position="9"/>
        <end position="19"/>
    </location>
</feature>
<keyword evidence="15" id="KW-1185">Reference proteome</keyword>
<evidence type="ECO:0000256" key="2">
    <source>
        <dbReference type="ARBA" id="ARBA00010708"/>
    </source>
</evidence>
<dbReference type="Gene3D" id="3.30.230.10">
    <property type="match status" value="1"/>
</dbReference>
<dbReference type="Gene3D" id="3.30.565.10">
    <property type="entry name" value="Histidine kinase-like ATPase, C-terminal domain"/>
    <property type="match status" value="1"/>
</dbReference>
<dbReference type="SUPFAM" id="SSF54211">
    <property type="entry name" value="Ribosomal protein S5 domain 2-like"/>
    <property type="match status" value="1"/>
</dbReference>
<dbReference type="InterPro" id="IPR013759">
    <property type="entry name" value="Topo_IIA_B_C"/>
</dbReference>
<keyword evidence="6 11" id="KW-0067">ATP-binding</keyword>
<feature type="domain" description="Toprim" evidence="13">
    <location>
        <begin position="444"/>
        <end position="571"/>
    </location>
</feature>
<dbReference type="PROSITE" id="PS00177">
    <property type="entry name" value="TOPOISOMERASE_II"/>
    <property type="match status" value="1"/>
</dbReference>
<evidence type="ECO:0000256" key="4">
    <source>
        <dbReference type="ARBA" id="ARBA00022723"/>
    </source>
</evidence>
<dbReference type="Pfam" id="PF02518">
    <property type="entry name" value="HATPase_c"/>
    <property type="match status" value="1"/>
</dbReference>
<evidence type="ECO:0000256" key="8">
    <source>
        <dbReference type="ARBA" id="ARBA00023029"/>
    </source>
</evidence>
<comment type="function">
    <text evidence="11">A type II topoisomerase that negatively supercoils closed circular double-stranded (ds) DNA in an ATP-dependent manner to modulate DNA topology and maintain chromosomes in an underwound state. Negative supercoiling favors strand separation, and DNA replication, transcription, recombination and repair, all of which involve strand separation. Also able to catalyze the interconversion of other topological isomers of dsDNA rings, including catenanes and knotted rings. Type II topoisomerases break and join 2 DNA strands simultaneously in an ATP-dependent manner.</text>
</comment>
<dbReference type="PRINTS" id="PR01159">
    <property type="entry name" value="DNAGYRASEB"/>
</dbReference>
<dbReference type="SMART" id="SM00387">
    <property type="entry name" value="HATPase_c"/>
    <property type="match status" value="1"/>
</dbReference>
<dbReference type="NCBIfam" id="TIGR01059">
    <property type="entry name" value="gyrB"/>
    <property type="match status" value="1"/>
</dbReference>
<name>A0ABU3K931_9BACT</name>
<dbReference type="EC" id="5.6.2.2" evidence="11"/>
<evidence type="ECO:0000256" key="3">
    <source>
        <dbReference type="ARBA" id="ARBA00022490"/>
    </source>
</evidence>
<evidence type="ECO:0000259" key="13">
    <source>
        <dbReference type="PROSITE" id="PS50880"/>
    </source>
</evidence>
<dbReference type="SUPFAM" id="SSF55874">
    <property type="entry name" value="ATPase domain of HSP90 chaperone/DNA topoisomerase II/histidine kinase"/>
    <property type="match status" value="1"/>
</dbReference>
<dbReference type="HAMAP" id="MF_01898">
    <property type="entry name" value="GyrB"/>
    <property type="match status" value="1"/>
</dbReference>
<feature type="binding site" evidence="11">
    <location>
        <position position="450"/>
    </location>
    <ligand>
        <name>Mg(2+)</name>
        <dbReference type="ChEBI" id="CHEBI:18420"/>
        <label>1</label>
        <note>catalytic</note>
    </ligand>
</feature>
<dbReference type="EMBL" id="JAQOUE010000001">
    <property type="protein sequence ID" value="MDT7042891.1"/>
    <property type="molecule type" value="Genomic_DNA"/>
</dbReference>
<dbReference type="CDD" id="cd03366">
    <property type="entry name" value="TOPRIM_TopoIIA_GyrB"/>
    <property type="match status" value="1"/>
</dbReference>
<dbReference type="Pfam" id="PF00204">
    <property type="entry name" value="DNA_gyraseB"/>
    <property type="match status" value="1"/>
</dbReference>
<evidence type="ECO:0000256" key="12">
    <source>
        <dbReference type="SAM" id="MobiDB-lite"/>
    </source>
</evidence>
<keyword evidence="10 11" id="KW-0413">Isomerase</keyword>
<evidence type="ECO:0000313" key="14">
    <source>
        <dbReference type="EMBL" id="MDT7042891.1"/>
    </source>
</evidence>
<feature type="binding site" evidence="11">
    <location>
        <position position="536"/>
    </location>
    <ligand>
        <name>Mg(2+)</name>
        <dbReference type="ChEBI" id="CHEBI:18420"/>
        <label>1</label>
        <note>catalytic</note>
    </ligand>
</feature>
<evidence type="ECO:0000256" key="10">
    <source>
        <dbReference type="ARBA" id="ARBA00023235"/>
    </source>
</evidence>
<dbReference type="Pfam" id="PF21249">
    <property type="entry name" value="GyrB_hook"/>
    <property type="match status" value="1"/>
</dbReference>
<dbReference type="GO" id="GO:0003918">
    <property type="term" value="F:DNA topoisomerase type II (double strand cut, ATP-hydrolyzing) activity"/>
    <property type="evidence" value="ECO:0007669"/>
    <property type="project" value="UniProtKB-EC"/>
</dbReference>
<evidence type="ECO:0000256" key="6">
    <source>
        <dbReference type="ARBA" id="ARBA00022840"/>
    </source>
</evidence>
<comment type="similarity">
    <text evidence="2 11">Belongs to the type II topoisomerase GyrB family.</text>
</comment>